<gene>
    <name evidence="8" type="ORF">ACFSVM_22805</name>
</gene>
<dbReference type="SUPFAM" id="SSF53613">
    <property type="entry name" value="Ribokinase-like"/>
    <property type="match status" value="1"/>
</dbReference>
<evidence type="ECO:0000256" key="1">
    <source>
        <dbReference type="ARBA" id="ARBA00005380"/>
    </source>
</evidence>
<evidence type="ECO:0000259" key="7">
    <source>
        <dbReference type="Pfam" id="PF00294"/>
    </source>
</evidence>
<keyword evidence="6" id="KW-0423">Lactose metabolism</keyword>
<comment type="catalytic activity">
    <reaction evidence="6">
        <text>D-tagatofuranose 6-phosphate + ATP = D-tagatofuranose 1,6-bisphosphate + ADP + H(+)</text>
        <dbReference type="Rhea" id="RHEA:12420"/>
        <dbReference type="ChEBI" id="CHEBI:15378"/>
        <dbReference type="ChEBI" id="CHEBI:30616"/>
        <dbReference type="ChEBI" id="CHEBI:58694"/>
        <dbReference type="ChEBI" id="CHEBI:58695"/>
        <dbReference type="ChEBI" id="CHEBI:456216"/>
        <dbReference type="EC" id="2.7.1.144"/>
    </reaction>
</comment>
<keyword evidence="4" id="KW-0418">Kinase</keyword>
<dbReference type="Gene3D" id="3.40.1190.20">
    <property type="match status" value="1"/>
</dbReference>
<dbReference type="InterPro" id="IPR017583">
    <property type="entry name" value="Tagatose/fructose_Pkinase"/>
</dbReference>
<evidence type="ECO:0000256" key="4">
    <source>
        <dbReference type="ARBA" id="ARBA00022777"/>
    </source>
</evidence>
<reference evidence="9" key="1">
    <citation type="journal article" date="2019" name="Int. J. Syst. Evol. Microbiol.">
        <title>The Global Catalogue of Microorganisms (GCM) 10K type strain sequencing project: providing services to taxonomists for standard genome sequencing and annotation.</title>
        <authorList>
            <consortium name="The Broad Institute Genomics Platform"/>
            <consortium name="The Broad Institute Genome Sequencing Center for Infectious Disease"/>
            <person name="Wu L."/>
            <person name="Ma J."/>
        </authorList>
    </citation>
    <scope>NUCLEOTIDE SEQUENCE [LARGE SCALE GENOMIC DNA]</scope>
    <source>
        <strain evidence="9">KCTC 33849</strain>
    </source>
</reference>
<feature type="domain" description="Carbohydrate kinase PfkB" evidence="7">
    <location>
        <begin position="27"/>
        <end position="300"/>
    </location>
</feature>
<dbReference type="Proteomes" id="UP001597540">
    <property type="component" value="Unassembled WGS sequence"/>
</dbReference>
<name>A0ABW5SWJ5_9BACL</name>
<comment type="caution">
    <text evidence="8">The sequence shown here is derived from an EMBL/GenBank/DDBJ whole genome shotgun (WGS) entry which is preliminary data.</text>
</comment>
<keyword evidence="5 6" id="KW-0067">ATP-binding</keyword>
<dbReference type="PIRSF" id="PIRSF000535">
    <property type="entry name" value="1PFK/6PFK/LacC"/>
    <property type="match status" value="1"/>
</dbReference>
<keyword evidence="9" id="KW-1185">Reference proteome</keyword>
<dbReference type="EC" id="2.7.1.144" evidence="6"/>
<dbReference type="InterPro" id="IPR002173">
    <property type="entry name" value="Carboh/pur_kinase_PfkB_CS"/>
</dbReference>
<dbReference type="CDD" id="cd01164">
    <property type="entry name" value="FruK_PfkB_like"/>
    <property type="match status" value="1"/>
</dbReference>
<comment type="pathway">
    <text evidence="6">Carbohydrate metabolism; D-tagatose 6-phosphate degradation; D-glyceraldehyde 3-phosphate and glycerone phosphate from D-tagatose 6-phosphate: step 1/2.</text>
</comment>
<keyword evidence="2 6" id="KW-0808">Transferase</keyword>
<dbReference type="NCBIfam" id="TIGR03168">
    <property type="entry name" value="1-PFK"/>
    <property type="match status" value="1"/>
</dbReference>
<organism evidence="8 9">
    <name type="scientific">Paenibacillus shunpengii</name>
    <dbReference type="NCBI Taxonomy" id="2054424"/>
    <lineage>
        <taxon>Bacteria</taxon>
        <taxon>Bacillati</taxon>
        <taxon>Bacillota</taxon>
        <taxon>Bacilli</taxon>
        <taxon>Bacillales</taxon>
        <taxon>Paenibacillaceae</taxon>
        <taxon>Paenibacillus</taxon>
    </lineage>
</organism>
<comment type="similarity">
    <text evidence="1">Belongs to the carbohydrate kinase pfkB family.</text>
</comment>
<evidence type="ECO:0000313" key="8">
    <source>
        <dbReference type="EMBL" id="MFD2703267.1"/>
    </source>
</evidence>
<evidence type="ECO:0000256" key="6">
    <source>
        <dbReference type="PIRNR" id="PIRNR000535"/>
    </source>
</evidence>
<protein>
    <recommendedName>
        <fullName evidence="6">Tagatose-6-phosphate kinase</fullName>
        <ecNumber evidence="6">2.7.1.144</ecNumber>
    </recommendedName>
</protein>
<evidence type="ECO:0000256" key="3">
    <source>
        <dbReference type="ARBA" id="ARBA00022741"/>
    </source>
</evidence>
<sequence>MKDVYRNGVVTTVTLNAALDKVYTVPQYALDRVHRIGSAVTVPGGKGINAARVLHALSVPVRVAAFVAGHTGRQLLDLLQAEGIAADPVAAAAGETRLAITVLDPVASTQTELIEAGPCIAGDELAAMRRKVETLARDSAWVIFSGSLPEGCPPATYAELIQLAKAQGARTALDASGAALAAGLAGGPDLVKPNADEAAQFAGMPVASPDTAMVAASMLVQAGAGLAVVSLGAEGALAATREAVYHITIPNVRIVSPLGSGDAMVAGLVAASLQHEGDLPAILKHGAACGTAAALHKMAGVVTPADVEALEQQIEVQLISS</sequence>
<evidence type="ECO:0000256" key="5">
    <source>
        <dbReference type="ARBA" id="ARBA00022840"/>
    </source>
</evidence>
<accession>A0ABW5SWJ5</accession>
<dbReference type="InterPro" id="IPR029056">
    <property type="entry name" value="Ribokinase-like"/>
</dbReference>
<proteinExistence type="inferred from homology"/>
<dbReference type="PANTHER" id="PTHR46566">
    <property type="entry name" value="1-PHOSPHOFRUCTOKINASE-RELATED"/>
    <property type="match status" value="1"/>
</dbReference>
<comment type="similarity">
    <text evidence="6">Belongs to the carbohydrate kinase PfkB family. LacC subfamily.</text>
</comment>
<keyword evidence="3 6" id="KW-0547">Nucleotide-binding</keyword>
<evidence type="ECO:0000256" key="2">
    <source>
        <dbReference type="ARBA" id="ARBA00022679"/>
    </source>
</evidence>
<dbReference type="RefSeq" id="WP_379264763.1">
    <property type="nucleotide sequence ID" value="NZ_JBHUMJ010000011.1"/>
</dbReference>
<dbReference type="PANTHER" id="PTHR46566:SF2">
    <property type="entry name" value="ATP-DEPENDENT 6-PHOSPHOFRUCTOKINASE ISOZYME 2"/>
    <property type="match status" value="1"/>
</dbReference>
<dbReference type="PROSITE" id="PS00584">
    <property type="entry name" value="PFKB_KINASES_2"/>
    <property type="match status" value="1"/>
</dbReference>
<dbReference type="EMBL" id="JBHUMJ010000011">
    <property type="protein sequence ID" value="MFD2703267.1"/>
    <property type="molecule type" value="Genomic_DNA"/>
</dbReference>
<dbReference type="Pfam" id="PF00294">
    <property type="entry name" value="PfkB"/>
    <property type="match status" value="1"/>
</dbReference>
<dbReference type="InterPro" id="IPR011611">
    <property type="entry name" value="PfkB_dom"/>
</dbReference>
<evidence type="ECO:0000313" key="9">
    <source>
        <dbReference type="Proteomes" id="UP001597540"/>
    </source>
</evidence>